<dbReference type="Pfam" id="PF00326">
    <property type="entry name" value="Peptidase_S9"/>
    <property type="match status" value="1"/>
</dbReference>
<dbReference type="SUPFAM" id="SSF53474">
    <property type="entry name" value="alpha/beta-Hydrolases"/>
    <property type="match status" value="1"/>
</dbReference>
<evidence type="ECO:0000256" key="3">
    <source>
        <dbReference type="ARBA" id="ARBA00022801"/>
    </source>
</evidence>
<dbReference type="FunFam" id="3.40.50.1820:FF:000005">
    <property type="entry name" value="Prolyl endopeptidase"/>
    <property type="match status" value="1"/>
</dbReference>
<dbReference type="PANTHER" id="PTHR11757:SF19">
    <property type="entry name" value="PROLYL ENDOPEPTIDASE-LIKE"/>
    <property type="match status" value="1"/>
</dbReference>
<protein>
    <submittedName>
        <fullName evidence="7">S9 family peptidase</fullName>
    </submittedName>
</protein>
<keyword evidence="2" id="KW-0645">Protease</keyword>
<dbReference type="OrthoDB" id="9801421at2"/>
<evidence type="ECO:0000259" key="5">
    <source>
        <dbReference type="Pfam" id="PF00326"/>
    </source>
</evidence>
<dbReference type="GO" id="GO:0006508">
    <property type="term" value="P:proteolysis"/>
    <property type="evidence" value="ECO:0007669"/>
    <property type="project" value="UniProtKB-KW"/>
</dbReference>
<dbReference type="InterPro" id="IPR023302">
    <property type="entry name" value="Pept_S9A_N"/>
</dbReference>
<dbReference type="GO" id="GO:0004252">
    <property type="term" value="F:serine-type endopeptidase activity"/>
    <property type="evidence" value="ECO:0007669"/>
    <property type="project" value="InterPro"/>
</dbReference>
<evidence type="ECO:0000256" key="4">
    <source>
        <dbReference type="ARBA" id="ARBA00022825"/>
    </source>
</evidence>
<evidence type="ECO:0000256" key="1">
    <source>
        <dbReference type="ARBA" id="ARBA00005228"/>
    </source>
</evidence>
<evidence type="ECO:0000259" key="6">
    <source>
        <dbReference type="Pfam" id="PF02897"/>
    </source>
</evidence>
<dbReference type="Proteomes" id="UP000291562">
    <property type="component" value="Chromosome"/>
</dbReference>
<comment type="similarity">
    <text evidence="1">Belongs to the peptidase S9A family.</text>
</comment>
<organism evidence="7 8">
    <name type="scientific">Pseudolysobacter antarcticus</name>
    <dbReference type="NCBI Taxonomy" id="2511995"/>
    <lineage>
        <taxon>Bacteria</taxon>
        <taxon>Pseudomonadati</taxon>
        <taxon>Pseudomonadota</taxon>
        <taxon>Gammaproteobacteria</taxon>
        <taxon>Lysobacterales</taxon>
        <taxon>Rhodanobacteraceae</taxon>
        <taxon>Pseudolysobacter</taxon>
    </lineage>
</organism>
<reference evidence="7 8" key="1">
    <citation type="submission" date="2019-01" db="EMBL/GenBank/DDBJ databases">
        <title>Pseudolysobacter antarctica gen. nov., sp. nov., isolated from Fildes Peninsula, Antarctica.</title>
        <authorList>
            <person name="Wei Z."/>
            <person name="Peng F."/>
        </authorList>
    </citation>
    <scope>NUCLEOTIDE SEQUENCE [LARGE SCALE GENOMIC DNA]</scope>
    <source>
        <strain evidence="7 8">AQ6-296</strain>
    </source>
</reference>
<dbReference type="InterPro" id="IPR002470">
    <property type="entry name" value="Peptidase_S9A"/>
</dbReference>
<dbReference type="Gene3D" id="2.130.10.120">
    <property type="entry name" value="Prolyl oligopeptidase, N-terminal domain"/>
    <property type="match status" value="1"/>
</dbReference>
<dbReference type="InterPro" id="IPR001375">
    <property type="entry name" value="Peptidase_S9_cat"/>
</dbReference>
<dbReference type="SUPFAM" id="SSF50993">
    <property type="entry name" value="Peptidase/esterase 'gauge' domain"/>
    <property type="match status" value="1"/>
</dbReference>
<evidence type="ECO:0000313" key="7">
    <source>
        <dbReference type="EMBL" id="QBB72244.1"/>
    </source>
</evidence>
<keyword evidence="8" id="KW-1185">Reference proteome</keyword>
<dbReference type="PRINTS" id="PR00862">
    <property type="entry name" value="PROLIGOPTASE"/>
</dbReference>
<dbReference type="KEGG" id="xbc:ELE36_18760"/>
<keyword evidence="3" id="KW-0378">Hydrolase</keyword>
<dbReference type="PANTHER" id="PTHR11757">
    <property type="entry name" value="PROTEASE FAMILY S9A OLIGOPEPTIDASE"/>
    <property type="match status" value="1"/>
</dbReference>
<dbReference type="Pfam" id="PF02897">
    <property type="entry name" value="Peptidase_S9_N"/>
    <property type="match status" value="1"/>
</dbReference>
<dbReference type="RefSeq" id="WP_129836029.1">
    <property type="nucleotide sequence ID" value="NZ_CP035704.1"/>
</dbReference>
<dbReference type="EMBL" id="CP035704">
    <property type="protein sequence ID" value="QBB72244.1"/>
    <property type="molecule type" value="Genomic_DNA"/>
</dbReference>
<dbReference type="InterPro" id="IPR029058">
    <property type="entry name" value="AB_hydrolase_fold"/>
</dbReference>
<name>A0A411HP41_9GAMM</name>
<dbReference type="InterPro" id="IPR051543">
    <property type="entry name" value="Serine_Peptidase_S9A"/>
</dbReference>
<evidence type="ECO:0000313" key="8">
    <source>
        <dbReference type="Proteomes" id="UP000291562"/>
    </source>
</evidence>
<proteinExistence type="inferred from homology"/>
<gene>
    <name evidence="7" type="ORF">ELE36_18760</name>
</gene>
<feature type="domain" description="Peptidase S9A N-terminal" evidence="6">
    <location>
        <begin position="57"/>
        <end position="445"/>
    </location>
</feature>
<evidence type="ECO:0000256" key="2">
    <source>
        <dbReference type="ARBA" id="ARBA00022670"/>
    </source>
</evidence>
<dbReference type="Gene3D" id="3.40.50.1820">
    <property type="entry name" value="alpha/beta hydrolase"/>
    <property type="match status" value="1"/>
</dbReference>
<dbReference type="AlphaFoldDB" id="A0A411HP41"/>
<feature type="domain" description="Peptidase S9 prolyl oligopeptidase catalytic" evidence="5">
    <location>
        <begin position="506"/>
        <end position="721"/>
    </location>
</feature>
<accession>A0A411HP41</accession>
<keyword evidence="4" id="KW-0720">Serine protease</keyword>
<sequence>MSHSITLRPLPIFTFIAIGLLAACAGNSARDKPVAPVVAPLPKPPIAALKPYEIKSPNGMRIDNYYWLRDDTRSNPDMLAYLKAENDYYALMSAHSKPLEDKLYGEIVGRIKQDDSSVPARHRHFFYYTRYLEGSQYPLYARKKDNLAAPEQIVLDGSELAKGHDFFQIASWQISPNEHLLAYADDTTGRRQYTVHFKDLDSGKILPDEIKNTPASMAWADDNKTVFYVENDPITLLTVRVKKHVLGSSSSSDKVVYEERDPSYYMGVGRSGDEKFVMIDEHSTLSAEVRFLPAIQPSGKFRVLLPREHDHEYGADHIGNHWIVRSNWNAKNFRLMQLNDADVGSKQRWREIVPGSDKVLIENFALFKNYLAIGERSDGLQRILIKPWKDGKESFVKSDEAAYSATLGNNREQDSDLLRYDYTSLTTPNTVYDIDMQSGQRTQLKRDVVLGDFDANNYVTERVWAPARDGIKVPVSLVYRRGFKKDGTAPLYQHGYGSYGISSDPRFSAAQLSLLDRGFIVAIAHVRGGEELGRQWYEDGKLLHKKNTFTDFIDVSEYLVAQGYAAKDKVFAVGGSAGGLLMGAIANMAPQDYRGIVAHVPFVDVVTTMLDESIPLTTNEFDEWGNPKQTTFYDYMLSYSPYDNVARQAYPPLLVTTGLWDSQVQYYEPSKWVAKLRAMKTDQNPLLFKVNMEAGHGGKSGRFERYRETAQEYAFVLDQLQVAQ</sequence>